<sequence>MKFTTTTVSFWVALAMVLVSSTSISAVAAQTHSGEQRELKSKSKSMKSSKKQKRCRKNKGPVYTDVKGNGFFERRLISREIVETDEEHQFEETIMRIVMELCPGESQIKEGIDSGLGDYYRMGPTNRTIARYLQKENLQFNDSNYPTYSRAYSPVTILDNGFAEFLIKVERPGLTRPPQKCPFKDGRRECKYITPDADENPSSIGTTGLTYMLLTSKIGTTFLMTNKPENGFWEDRQEGYYAHNLNIVDDPKSEKFEGPYILNFIGAGIAITEINVLILSELLRTGVIEKINFLWTNRFYNLASWVYDPSVPGGDLATTFSRQLGKYGSQVDLGLVFSREERIESPYPKGRFNQATIEDFFNVTKKECGTQSKTIKWLVVGDSGFKKAIYPLLDCDTGGLGFDLVNQTDDKFGINKEGTNAFYTFLKRDDDPAKRNPSPVYKKYCDGKGLCKNSLEL</sequence>
<organism evidence="3 4">
    <name type="scientific">Fragilariopsis cylindrus CCMP1102</name>
    <dbReference type="NCBI Taxonomy" id="635003"/>
    <lineage>
        <taxon>Eukaryota</taxon>
        <taxon>Sar</taxon>
        <taxon>Stramenopiles</taxon>
        <taxon>Ochrophyta</taxon>
        <taxon>Bacillariophyta</taxon>
        <taxon>Bacillariophyceae</taxon>
        <taxon>Bacillariophycidae</taxon>
        <taxon>Bacillariales</taxon>
        <taxon>Bacillariaceae</taxon>
        <taxon>Fragilariopsis</taxon>
    </lineage>
</organism>
<keyword evidence="2" id="KW-0732">Signal</keyword>
<dbReference type="InParanoid" id="A0A1E7FMN2"/>
<dbReference type="EMBL" id="KV784355">
    <property type="protein sequence ID" value="OEU19421.1"/>
    <property type="molecule type" value="Genomic_DNA"/>
</dbReference>
<protein>
    <submittedName>
        <fullName evidence="3">Uncharacterized protein</fullName>
    </submittedName>
</protein>
<evidence type="ECO:0000256" key="1">
    <source>
        <dbReference type="SAM" id="MobiDB-lite"/>
    </source>
</evidence>
<feature type="compositionally biased region" description="Basic residues" evidence="1">
    <location>
        <begin position="42"/>
        <end position="59"/>
    </location>
</feature>
<feature type="region of interest" description="Disordered" evidence="1">
    <location>
        <begin position="35"/>
        <end position="60"/>
    </location>
</feature>
<keyword evidence="4" id="KW-1185">Reference proteome</keyword>
<proteinExistence type="predicted"/>
<evidence type="ECO:0000313" key="4">
    <source>
        <dbReference type="Proteomes" id="UP000095751"/>
    </source>
</evidence>
<name>A0A1E7FMN2_9STRA</name>
<dbReference type="KEGG" id="fcy:FRACYDRAFT_235475"/>
<dbReference type="AlphaFoldDB" id="A0A1E7FMN2"/>
<evidence type="ECO:0000256" key="2">
    <source>
        <dbReference type="SAM" id="SignalP"/>
    </source>
</evidence>
<dbReference type="Proteomes" id="UP000095751">
    <property type="component" value="Unassembled WGS sequence"/>
</dbReference>
<feature type="chain" id="PRO_5009193333" evidence="2">
    <location>
        <begin position="30"/>
        <end position="457"/>
    </location>
</feature>
<reference evidence="3 4" key="1">
    <citation type="submission" date="2016-09" db="EMBL/GenBank/DDBJ databases">
        <title>Extensive genetic diversity and differential bi-allelic expression allows diatom success in the polar Southern Ocean.</title>
        <authorList>
            <consortium name="DOE Joint Genome Institute"/>
            <person name="Mock T."/>
            <person name="Otillar R.P."/>
            <person name="Strauss J."/>
            <person name="Dupont C."/>
            <person name="Frickenhaus S."/>
            <person name="Maumus F."/>
            <person name="Mcmullan M."/>
            <person name="Sanges R."/>
            <person name="Schmutz J."/>
            <person name="Toseland A."/>
            <person name="Valas R."/>
            <person name="Veluchamy A."/>
            <person name="Ward B.J."/>
            <person name="Allen A."/>
            <person name="Barry K."/>
            <person name="Falciatore A."/>
            <person name="Ferrante M."/>
            <person name="Fortunato A.E."/>
            <person name="Gloeckner G."/>
            <person name="Gruber A."/>
            <person name="Hipkin R."/>
            <person name="Janech M."/>
            <person name="Kroth P."/>
            <person name="Leese F."/>
            <person name="Lindquist E."/>
            <person name="Lyon B.R."/>
            <person name="Martin J."/>
            <person name="Mayer C."/>
            <person name="Parker M."/>
            <person name="Quesneville H."/>
            <person name="Raymond J."/>
            <person name="Uhlig C."/>
            <person name="Valentin K.U."/>
            <person name="Worden A.Z."/>
            <person name="Armbrust E.V."/>
            <person name="Bowler C."/>
            <person name="Green B."/>
            <person name="Moulton V."/>
            <person name="Van Oosterhout C."/>
            <person name="Grigoriev I."/>
        </authorList>
    </citation>
    <scope>NUCLEOTIDE SEQUENCE [LARGE SCALE GENOMIC DNA]</scope>
    <source>
        <strain evidence="3 4">CCMP1102</strain>
    </source>
</reference>
<accession>A0A1E7FMN2</accession>
<feature type="signal peptide" evidence="2">
    <location>
        <begin position="1"/>
        <end position="29"/>
    </location>
</feature>
<evidence type="ECO:0000313" key="3">
    <source>
        <dbReference type="EMBL" id="OEU19421.1"/>
    </source>
</evidence>
<gene>
    <name evidence="3" type="ORF">FRACYDRAFT_235475</name>
</gene>